<dbReference type="PANTHER" id="PTHR40076:SF1">
    <property type="entry name" value="MEMBRANE PROTEIN"/>
    <property type="match status" value="1"/>
</dbReference>
<evidence type="ECO:0000313" key="2">
    <source>
        <dbReference type="EMBL" id="SEN57221.1"/>
    </source>
</evidence>
<dbReference type="OrthoDB" id="9784844at2"/>
<proteinExistence type="predicted"/>
<protein>
    <submittedName>
        <fullName evidence="2">Uncharacterized membrane protein</fullName>
    </submittedName>
</protein>
<keyword evidence="1" id="KW-0812">Transmembrane</keyword>
<keyword evidence="3" id="KW-1185">Reference proteome</keyword>
<reference evidence="2 3" key="1">
    <citation type="submission" date="2016-10" db="EMBL/GenBank/DDBJ databases">
        <authorList>
            <person name="de Groot N.N."/>
        </authorList>
    </citation>
    <scope>NUCLEOTIDE SEQUENCE [LARGE SCALE GENOMIC DNA]</scope>
    <source>
        <strain evidence="2 3">Calf135</strain>
    </source>
</reference>
<feature type="transmembrane region" description="Helical" evidence="1">
    <location>
        <begin position="84"/>
        <end position="114"/>
    </location>
</feature>
<feature type="transmembrane region" description="Helical" evidence="1">
    <location>
        <begin position="21"/>
        <end position="39"/>
    </location>
</feature>
<organism evidence="2 3">
    <name type="scientific">Peptostreptococcus russellii</name>
    <dbReference type="NCBI Taxonomy" id="215200"/>
    <lineage>
        <taxon>Bacteria</taxon>
        <taxon>Bacillati</taxon>
        <taxon>Bacillota</taxon>
        <taxon>Clostridia</taxon>
        <taxon>Peptostreptococcales</taxon>
        <taxon>Peptostreptococcaceae</taxon>
        <taxon>Peptostreptococcus</taxon>
    </lineage>
</organism>
<keyword evidence="1" id="KW-1133">Transmembrane helix</keyword>
<keyword evidence="1" id="KW-0472">Membrane</keyword>
<evidence type="ECO:0000313" key="3">
    <source>
        <dbReference type="Proteomes" id="UP000199512"/>
    </source>
</evidence>
<dbReference type="PANTHER" id="PTHR40076">
    <property type="entry name" value="MEMBRANE PROTEIN-RELATED"/>
    <property type="match status" value="1"/>
</dbReference>
<name>A0A1H8HM18_9FIRM</name>
<dbReference type="Proteomes" id="UP000199512">
    <property type="component" value="Unassembled WGS sequence"/>
</dbReference>
<dbReference type="AlphaFoldDB" id="A0A1H8HM18"/>
<dbReference type="InterPro" id="IPR010380">
    <property type="entry name" value="DUF975"/>
</dbReference>
<feature type="transmembrane region" description="Helical" evidence="1">
    <location>
        <begin position="45"/>
        <end position="63"/>
    </location>
</feature>
<dbReference type="EMBL" id="FODF01000006">
    <property type="protein sequence ID" value="SEN57221.1"/>
    <property type="molecule type" value="Genomic_DNA"/>
</dbReference>
<dbReference type="Pfam" id="PF06161">
    <property type="entry name" value="DUF975"/>
    <property type="match status" value="1"/>
</dbReference>
<feature type="transmembrane region" description="Helical" evidence="1">
    <location>
        <begin position="134"/>
        <end position="155"/>
    </location>
</feature>
<sequence length="310" mass="35254">MNFSDIKSQSRKQLEGNWLKSAATMLVMFIVMMVLYKLIDGLLSQILMIPILASVTALLFRVANNEGLDFKKFTLTKSEYIRFFVFKILIIAIQFLVGIVAVLVISGGLMLSFVSDGPATMLDSVYASMNTGTVVIAIVVYIALTAVLIYIDLIYSMTPYIIFRKNEDMDAISAMRCSRELVKGYKWNLFLFELSFIGWGILAVLTAGIGFLFLAPYYEVSLANYYLELVKAKEEYAREKGIIDRERETYYRTFVEEDGLYERDSFANTDTEVKSVEDKKEDPMNALTVEKLTTIEGYEADKDKKDESKN</sequence>
<gene>
    <name evidence="2" type="ORF">SAMN05216454_10612</name>
</gene>
<dbReference type="RefSeq" id="WP_091975242.1">
    <property type="nucleotide sequence ID" value="NZ_CAUWDX010000004.1"/>
</dbReference>
<dbReference type="STRING" id="215200.SAMN05216454_10612"/>
<evidence type="ECO:0000256" key="1">
    <source>
        <dbReference type="SAM" id="Phobius"/>
    </source>
</evidence>
<accession>A0A1H8HM18</accession>
<feature type="transmembrane region" description="Helical" evidence="1">
    <location>
        <begin position="189"/>
        <end position="218"/>
    </location>
</feature>